<dbReference type="AlphaFoldDB" id="A0A174F2Q5"/>
<dbReference type="SMART" id="SM00342">
    <property type="entry name" value="HTH_ARAC"/>
    <property type="match status" value="2"/>
</dbReference>
<keyword evidence="5" id="KW-0808">Transferase</keyword>
<keyword evidence="5" id="KW-0489">Methyltransferase</keyword>
<evidence type="ECO:0000313" key="6">
    <source>
        <dbReference type="EMBL" id="RYS80436.1"/>
    </source>
</evidence>
<dbReference type="Proteomes" id="UP000095787">
    <property type="component" value="Unassembled WGS sequence"/>
</dbReference>
<name>A0A174F2Q5_9FIRM</name>
<proteinExistence type="predicted"/>
<dbReference type="GO" id="GO:0003700">
    <property type="term" value="F:DNA-binding transcription factor activity"/>
    <property type="evidence" value="ECO:0007669"/>
    <property type="project" value="InterPro"/>
</dbReference>
<dbReference type="EMBL" id="RCYR01000009">
    <property type="protein sequence ID" value="RYS80436.1"/>
    <property type="molecule type" value="Genomic_DNA"/>
</dbReference>
<keyword evidence="1" id="KW-0805">Transcription regulation</keyword>
<dbReference type="InterPro" id="IPR009057">
    <property type="entry name" value="Homeodomain-like_sf"/>
</dbReference>
<dbReference type="Proteomes" id="UP000292665">
    <property type="component" value="Unassembled WGS sequence"/>
</dbReference>
<evidence type="ECO:0000256" key="1">
    <source>
        <dbReference type="ARBA" id="ARBA00023015"/>
    </source>
</evidence>
<gene>
    <name evidence="5" type="primary">adaA_2</name>
    <name evidence="6" type="ORF">EAI93_06175</name>
    <name evidence="5" type="ORF">ERS852456_02544</name>
</gene>
<evidence type="ECO:0000313" key="7">
    <source>
        <dbReference type="Proteomes" id="UP000095787"/>
    </source>
</evidence>
<dbReference type="InterPro" id="IPR014710">
    <property type="entry name" value="RmlC-like_jellyroll"/>
</dbReference>
<dbReference type="SUPFAM" id="SSF46689">
    <property type="entry name" value="Homeodomain-like"/>
    <property type="match status" value="2"/>
</dbReference>
<dbReference type="Pfam" id="PF12833">
    <property type="entry name" value="HTH_18"/>
    <property type="match status" value="2"/>
</dbReference>
<dbReference type="EMBL" id="CYZO01000048">
    <property type="protein sequence ID" value="CUO43218.1"/>
    <property type="molecule type" value="Genomic_DNA"/>
</dbReference>
<dbReference type="PANTHER" id="PTHR43280:SF2">
    <property type="entry name" value="HTH-TYPE TRANSCRIPTIONAL REGULATOR EXSA"/>
    <property type="match status" value="1"/>
</dbReference>
<organism evidence="5 7">
    <name type="scientific">[Ruminococcus] torques</name>
    <dbReference type="NCBI Taxonomy" id="33039"/>
    <lineage>
        <taxon>Bacteria</taxon>
        <taxon>Bacillati</taxon>
        <taxon>Bacillota</taxon>
        <taxon>Clostridia</taxon>
        <taxon>Lachnospirales</taxon>
        <taxon>Lachnospiraceae</taxon>
        <taxon>Mediterraneibacter</taxon>
    </lineage>
</organism>
<keyword evidence="3" id="KW-0804">Transcription</keyword>
<keyword evidence="2" id="KW-0238">DNA-binding</keyword>
<sequence length="397" mass="47460">MWYQKDWFTGSDYYNLKEKQIHAEEIEIKKPLEQKFHERTEIYYVKSGDADIWINGDKYQMKEGVFCCLYMHHFYRIEQIRKPLRCVKVSFHIGLFMFLCFEQHKENENEVLMYGVPPLFVLNAQEKQRVLRVLDDLLAEEQEEKFLLYNMNIYLAMQLHALYCRYAMERKKKEDSEKDCVWDVIQRVLLDTSKTVPMEEYAKAAGMTTVTLNRKIVRRCGYTFFQLQKMGKIFNACALLHFPDLNIQYISDYLGFTNIEDFYRVFKRYMNVSVREYQKQNVGNGMQMHSEEEALQILVYLILNFHDPFQMKEMEKVLKKNAHLLERRAREVFGRSVLELLEEVRIQISCSYLVATDRTVTQISSDVGFGSISSFQRSFFKYMNQTPSQFRCSMKSK</sequence>
<dbReference type="EC" id="2.1.1.-" evidence="5"/>
<evidence type="ECO:0000256" key="3">
    <source>
        <dbReference type="ARBA" id="ARBA00023163"/>
    </source>
</evidence>
<dbReference type="Gene3D" id="2.60.120.10">
    <property type="entry name" value="Jelly Rolls"/>
    <property type="match status" value="1"/>
</dbReference>
<dbReference type="InterPro" id="IPR018060">
    <property type="entry name" value="HTH_AraC"/>
</dbReference>
<dbReference type="Gene3D" id="1.10.10.60">
    <property type="entry name" value="Homeodomain-like"/>
    <property type="match status" value="2"/>
</dbReference>
<feature type="domain" description="HTH araC/xylS-type" evidence="4">
    <location>
        <begin position="182"/>
        <end position="280"/>
    </location>
</feature>
<reference evidence="5 7" key="1">
    <citation type="submission" date="2015-09" db="EMBL/GenBank/DDBJ databases">
        <authorList>
            <consortium name="Pathogen Informatics"/>
        </authorList>
    </citation>
    <scope>NUCLEOTIDE SEQUENCE [LARGE SCALE GENOMIC DNA]</scope>
    <source>
        <strain evidence="5 7">2789STDY5834841</strain>
    </source>
</reference>
<evidence type="ECO:0000256" key="2">
    <source>
        <dbReference type="ARBA" id="ARBA00023125"/>
    </source>
</evidence>
<dbReference type="PROSITE" id="PS01124">
    <property type="entry name" value="HTH_ARAC_FAMILY_2"/>
    <property type="match status" value="2"/>
</dbReference>
<evidence type="ECO:0000259" key="4">
    <source>
        <dbReference type="PROSITE" id="PS01124"/>
    </source>
</evidence>
<evidence type="ECO:0000313" key="5">
    <source>
        <dbReference type="EMBL" id="CUO43218.1"/>
    </source>
</evidence>
<accession>A0A174F2Q5</accession>
<dbReference type="GO" id="GO:0032259">
    <property type="term" value="P:methylation"/>
    <property type="evidence" value="ECO:0007669"/>
    <property type="project" value="UniProtKB-KW"/>
</dbReference>
<protein>
    <submittedName>
        <fullName evidence="6">AraC family transcriptional regulator</fullName>
    </submittedName>
    <submittedName>
        <fullName evidence="5">Methylphosphotriester-DNA--protein-cysteine S-methyltransferase</fullName>
        <ecNumber evidence="5">2.1.1.-</ecNumber>
    </submittedName>
</protein>
<feature type="domain" description="HTH araC/xylS-type" evidence="4">
    <location>
        <begin position="295"/>
        <end position="393"/>
    </location>
</feature>
<dbReference type="GO" id="GO:0043565">
    <property type="term" value="F:sequence-specific DNA binding"/>
    <property type="evidence" value="ECO:0007669"/>
    <property type="project" value="InterPro"/>
</dbReference>
<dbReference type="PANTHER" id="PTHR43280">
    <property type="entry name" value="ARAC-FAMILY TRANSCRIPTIONAL REGULATOR"/>
    <property type="match status" value="1"/>
</dbReference>
<dbReference type="RefSeq" id="WP_009243717.1">
    <property type="nucleotide sequence ID" value="NZ_AP028249.1"/>
</dbReference>
<evidence type="ECO:0000313" key="8">
    <source>
        <dbReference type="Proteomes" id="UP000292665"/>
    </source>
</evidence>
<reference evidence="6 8" key="2">
    <citation type="journal article" date="2019" name="Science, e1252229">
        <title>Invertible promoters mediate bacterial phase variation, antibiotic resistance, and host adaptation in the gut.</title>
        <authorList>
            <person name="Jiang X."/>
            <person name="Hall A.B."/>
            <person name="Arthur T.D."/>
            <person name="Plichta D.R."/>
            <person name="Covington C.T."/>
            <person name="Poyet M."/>
            <person name="Crothers J."/>
            <person name="Moses P.L."/>
            <person name="Tolonen A.C."/>
            <person name="Vlamakis H."/>
            <person name="Alm E.J."/>
            <person name="Xavier R.J."/>
        </authorList>
    </citation>
    <scope>NUCLEOTIDE SEQUENCE [LARGE SCALE GENOMIC DNA]</scope>
    <source>
        <strain evidence="6">Aa_0143</strain>
        <strain evidence="8">aa_0143</strain>
    </source>
</reference>
<dbReference type="GO" id="GO:0008168">
    <property type="term" value="F:methyltransferase activity"/>
    <property type="evidence" value="ECO:0007669"/>
    <property type="project" value="UniProtKB-KW"/>
</dbReference>